<proteinExistence type="predicted"/>
<evidence type="ECO:0000313" key="2">
    <source>
        <dbReference type="Proteomes" id="UP000003438"/>
    </source>
</evidence>
<name>D1PKA9_9FIRM</name>
<sequence length="64" mass="7248">MGWEADRWHLCIRLSLSCRVGTETPGIPPTSALLKASSFESNLWVEPIDFTSNLPVRLRSLYTQ</sequence>
<organism evidence="1 2">
    <name type="scientific">Subdoligranulum variabile DSM 15176</name>
    <dbReference type="NCBI Taxonomy" id="411471"/>
    <lineage>
        <taxon>Bacteria</taxon>
        <taxon>Bacillati</taxon>
        <taxon>Bacillota</taxon>
        <taxon>Clostridia</taxon>
        <taxon>Eubacteriales</taxon>
        <taxon>Oscillospiraceae</taxon>
        <taxon>Subdoligranulum</taxon>
    </lineage>
</organism>
<accession>D1PKA9</accession>
<keyword evidence="2" id="KW-1185">Reference proteome</keyword>
<gene>
    <name evidence="1" type="ORF">SUBVAR_04782</name>
</gene>
<dbReference type="Proteomes" id="UP000003438">
    <property type="component" value="Unassembled WGS sequence"/>
</dbReference>
<reference evidence="1" key="1">
    <citation type="submission" date="2009-12" db="EMBL/GenBank/DDBJ databases">
        <authorList>
            <person name="Weinstock G."/>
            <person name="Sodergren E."/>
            <person name="Clifton S."/>
            <person name="Fulton L."/>
            <person name="Fulton B."/>
            <person name="Courtney L."/>
            <person name="Fronick C."/>
            <person name="Harrison M."/>
            <person name="Strong C."/>
            <person name="Farmer C."/>
            <person name="Delahaunty K."/>
            <person name="Markovic C."/>
            <person name="Hall O."/>
            <person name="Minx P."/>
            <person name="Tomlinson C."/>
            <person name="Mitreva M."/>
            <person name="Nelson J."/>
            <person name="Hou S."/>
            <person name="Wollam A."/>
            <person name="Pepin K.H."/>
            <person name="Johnson M."/>
            <person name="Bhonagiri V."/>
            <person name="Nash W.E."/>
            <person name="Warren W."/>
            <person name="Chinwalla A."/>
            <person name="Mardis E.R."/>
            <person name="Wilson R.K."/>
        </authorList>
    </citation>
    <scope>NUCLEOTIDE SEQUENCE [LARGE SCALE GENOMIC DNA]</scope>
    <source>
        <strain evidence="1">DSM 15176</strain>
    </source>
</reference>
<dbReference type="HOGENOM" id="CLU_2866113_0_0_9"/>
<dbReference type="AlphaFoldDB" id="D1PKA9"/>
<dbReference type="eggNOG" id="ENOG50314QM">
    <property type="taxonomic scope" value="Bacteria"/>
</dbReference>
<protein>
    <submittedName>
        <fullName evidence="1">Uncharacterized protein</fullName>
    </submittedName>
</protein>
<dbReference type="EMBL" id="ACBY02000015">
    <property type="protein sequence ID" value="EFB76870.1"/>
    <property type="molecule type" value="Genomic_DNA"/>
</dbReference>
<evidence type="ECO:0000313" key="1">
    <source>
        <dbReference type="EMBL" id="EFB76870.1"/>
    </source>
</evidence>
<comment type="caution">
    <text evidence="1">The sequence shown here is derived from an EMBL/GenBank/DDBJ whole genome shotgun (WGS) entry which is preliminary data.</text>
</comment>